<feature type="compositionally biased region" description="Polar residues" evidence="2">
    <location>
        <begin position="144"/>
        <end position="153"/>
    </location>
</feature>
<evidence type="ECO:0000259" key="3">
    <source>
        <dbReference type="PROSITE" id="PS50013"/>
    </source>
</evidence>
<feature type="compositionally biased region" description="Basic and acidic residues" evidence="2">
    <location>
        <begin position="693"/>
        <end position="704"/>
    </location>
</feature>
<feature type="compositionally biased region" description="Low complexity" evidence="2">
    <location>
        <begin position="275"/>
        <end position="287"/>
    </location>
</feature>
<organism evidence="4">
    <name type="scientific">Kwoniella bestiolae CBS 10118</name>
    <dbReference type="NCBI Taxonomy" id="1296100"/>
    <lineage>
        <taxon>Eukaryota</taxon>
        <taxon>Fungi</taxon>
        <taxon>Dikarya</taxon>
        <taxon>Basidiomycota</taxon>
        <taxon>Agaricomycotina</taxon>
        <taxon>Tremellomycetes</taxon>
        <taxon>Tremellales</taxon>
        <taxon>Cryptococcaceae</taxon>
        <taxon>Kwoniella</taxon>
    </lineage>
</organism>
<dbReference type="AlphaFoldDB" id="A0A1B9G208"/>
<gene>
    <name evidence="4" type="ORF">I302_04859</name>
</gene>
<reference evidence="4" key="1">
    <citation type="submission" date="2013-07" db="EMBL/GenBank/DDBJ databases">
        <title>The Genome Sequence of Cryptococcus bestiolae CBS10118.</title>
        <authorList>
            <consortium name="The Broad Institute Genome Sequencing Platform"/>
            <person name="Cuomo C."/>
            <person name="Litvintseva A."/>
            <person name="Chen Y."/>
            <person name="Heitman J."/>
            <person name="Sun S."/>
            <person name="Springer D."/>
            <person name="Dromer F."/>
            <person name="Young S.K."/>
            <person name="Zeng Q."/>
            <person name="Gargeya S."/>
            <person name="Fitzgerald M."/>
            <person name="Abouelleil A."/>
            <person name="Alvarado L."/>
            <person name="Berlin A.M."/>
            <person name="Chapman S.B."/>
            <person name="Dewar J."/>
            <person name="Goldberg J."/>
            <person name="Griggs A."/>
            <person name="Gujja S."/>
            <person name="Hansen M."/>
            <person name="Howarth C."/>
            <person name="Imamovic A."/>
            <person name="Larimer J."/>
            <person name="McCowan C."/>
            <person name="Murphy C."/>
            <person name="Pearson M."/>
            <person name="Priest M."/>
            <person name="Roberts A."/>
            <person name="Saif S."/>
            <person name="Shea T."/>
            <person name="Sykes S."/>
            <person name="Wortman J."/>
            <person name="Nusbaum C."/>
            <person name="Birren B."/>
        </authorList>
    </citation>
    <scope>NUCLEOTIDE SEQUENCE [LARGE SCALE GENOMIC DNA]</scope>
    <source>
        <strain evidence="4">CBS 10118</strain>
    </source>
</reference>
<dbReference type="EMBL" id="KI894021">
    <property type="protein sequence ID" value="OCF25049.1"/>
    <property type="molecule type" value="Genomic_DNA"/>
</dbReference>
<dbReference type="InterPro" id="IPR016197">
    <property type="entry name" value="Chromo-like_dom_sf"/>
</dbReference>
<feature type="domain" description="Chromo" evidence="3">
    <location>
        <begin position="32"/>
        <end position="93"/>
    </location>
</feature>
<dbReference type="InterPro" id="IPR000953">
    <property type="entry name" value="Chromo/chromo_shadow_dom"/>
</dbReference>
<name>A0A1B9G208_9TREE</name>
<dbReference type="PROSITE" id="PS50013">
    <property type="entry name" value="CHROMO_2"/>
    <property type="match status" value="1"/>
</dbReference>
<feature type="region of interest" description="Disordered" evidence="2">
    <location>
        <begin position="661"/>
        <end position="705"/>
    </location>
</feature>
<accession>A0A1B9G208</accession>
<feature type="compositionally biased region" description="Basic residues" evidence="2">
    <location>
        <begin position="238"/>
        <end position="253"/>
    </location>
</feature>
<feature type="compositionally biased region" description="Acidic residues" evidence="2">
    <location>
        <begin position="381"/>
        <end position="400"/>
    </location>
</feature>
<feature type="compositionally biased region" description="Basic residues" evidence="2">
    <location>
        <begin position="84"/>
        <end position="93"/>
    </location>
</feature>
<feature type="compositionally biased region" description="Basic and acidic residues" evidence="2">
    <location>
        <begin position="330"/>
        <end position="340"/>
    </location>
</feature>
<proteinExistence type="predicted"/>
<dbReference type="SUPFAM" id="SSF54160">
    <property type="entry name" value="Chromo domain-like"/>
    <property type="match status" value="1"/>
</dbReference>
<dbReference type="STRING" id="1296100.A0A1B9G208"/>
<reference evidence="4" key="2">
    <citation type="submission" date="2014-01" db="EMBL/GenBank/DDBJ databases">
        <title>Evolution of pathogenesis and genome organization in the Tremellales.</title>
        <authorList>
            <person name="Cuomo C."/>
            <person name="Litvintseva A."/>
            <person name="Heitman J."/>
            <person name="Chen Y."/>
            <person name="Sun S."/>
            <person name="Springer D."/>
            <person name="Dromer F."/>
            <person name="Young S."/>
            <person name="Zeng Q."/>
            <person name="Chapman S."/>
            <person name="Gujja S."/>
            <person name="Saif S."/>
            <person name="Birren B."/>
        </authorList>
    </citation>
    <scope>NUCLEOTIDE SEQUENCE</scope>
    <source>
        <strain evidence="4">CBS 10118</strain>
    </source>
</reference>
<evidence type="ECO:0000256" key="1">
    <source>
        <dbReference type="SAM" id="Coils"/>
    </source>
</evidence>
<feature type="compositionally biased region" description="Acidic residues" evidence="2">
    <location>
        <begin position="662"/>
        <end position="683"/>
    </location>
</feature>
<dbReference type="VEuPathDB" id="FungiDB:I302_04859"/>
<sequence length="758" mass="83849">MTRGKKVKREPSDSPPAETQFISQEDDSENLWEASEILDERGQRRTGEYLVSWKGTDENGKPWAPSWTRKQDCTTELINDWKEKRAKQQKGRPRSSTVESVKEEKRNKKRKLDDYTESRKKAAPNVTFDLNCKSRSSRSRSRRMNSSPVTSPEKTPAKPMTRVDSTSSALTPLSTTPNKSTDSISHRKSRQASLASEEEGLPAPRNLRNRAVPQVIDIDDSSASDEGTPGPGPSTAAHRSRRSTSSRKRKIPRHVPSPSPPPVLSFKKPGAHTHQSQTSSSSNRQSQADPIQQFSSPGPSSQKASTNPVVEVGADATDTEEPRTALSSRRTIERDGEEGVRLGGDSWEDSIPAGGKASPELSASIQDEDLDDLDSNSGADVEGEGEGAQAESDDPQVENGDDLHNDPPADPTPSPLQPPTHPDTLALEEAQSRISKAEADMEQAFARITALEAELEEARKIQTHPDTLALAEAQAKISELEYQIQQQPPIPSAPTPDPRIAELEAEISLLNRSKKSLTDDNQFLRQQYQEASNRAVVECQLSAKLQDQVKTLKTQLSVGLEQRRLHNDNVAKTKEKENAKLRGELKILLDQARLTGDSVRQKAAAYSTMKKEHDELRDQLVSRGKDIDRLSAKVESLSERNEELVDQLDLMRALKMGVIAENENDIDEEENSDSSDGDYDEDEFRPKVGSTSRRSDGPSNRHDVFQASTPAGMRIIPPTTGYACTLTEGDKVCRVVCETIEQLTEHGVSHHREQIRDQ</sequence>
<feature type="coiled-coil region" evidence="1">
    <location>
        <begin position="500"/>
        <end position="534"/>
    </location>
</feature>
<feature type="compositionally biased region" description="Low complexity" evidence="2">
    <location>
        <begin position="165"/>
        <end position="177"/>
    </location>
</feature>
<feature type="region of interest" description="Disordered" evidence="2">
    <location>
        <begin position="80"/>
        <end position="438"/>
    </location>
</feature>
<keyword evidence="1" id="KW-0175">Coiled coil</keyword>
<feature type="coiled-coil region" evidence="1">
    <location>
        <begin position="627"/>
        <end position="654"/>
    </location>
</feature>
<dbReference type="OrthoDB" id="3647690at2759"/>
<evidence type="ECO:0000313" key="4">
    <source>
        <dbReference type="EMBL" id="OCF25049.1"/>
    </source>
</evidence>
<dbReference type="CDD" id="cd00024">
    <property type="entry name" value="CD_CSD"/>
    <property type="match status" value="1"/>
</dbReference>
<feature type="region of interest" description="Disordered" evidence="2">
    <location>
        <begin position="1"/>
        <end position="30"/>
    </location>
</feature>
<evidence type="ECO:0000256" key="2">
    <source>
        <dbReference type="SAM" id="MobiDB-lite"/>
    </source>
</evidence>
<protein>
    <recommendedName>
        <fullName evidence="3">Chromo domain-containing protein</fullName>
    </recommendedName>
</protein>
<dbReference type="GO" id="GO:0006338">
    <property type="term" value="P:chromatin remodeling"/>
    <property type="evidence" value="ECO:0007669"/>
    <property type="project" value="UniProtKB-ARBA"/>
</dbReference>
<dbReference type="Gene3D" id="2.40.50.40">
    <property type="match status" value="1"/>
</dbReference>
<feature type="compositionally biased region" description="Pro residues" evidence="2">
    <location>
        <begin position="408"/>
        <end position="421"/>
    </location>
</feature>
<feature type="compositionally biased region" description="Polar residues" evidence="2">
    <location>
        <begin position="288"/>
        <end position="308"/>
    </location>
</feature>
<feature type="compositionally biased region" description="Basic and acidic residues" evidence="2">
    <location>
        <begin position="100"/>
        <end position="120"/>
    </location>
</feature>